<protein>
    <submittedName>
        <fullName evidence="1">Uncharacterized protein</fullName>
    </submittedName>
</protein>
<evidence type="ECO:0000313" key="1">
    <source>
        <dbReference type="EMBL" id="PMD65252.1"/>
    </source>
</evidence>
<dbReference type="GeneID" id="36587319"/>
<dbReference type="EMBL" id="KZ613746">
    <property type="protein sequence ID" value="PMD65252.1"/>
    <property type="molecule type" value="Genomic_DNA"/>
</dbReference>
<proteinExistence type="predicted"/>
<evidence type="ECO:0000313" key="2">
    <source>
        <dbReference type="Proteomes" id="UP000235371"/>
    </source>
</evidence>
<keyword evidence="2" id="KW-1185">Reference proteome</keyword>
<sequence>MGAKMMPILNNWAPGSEQFTILGGLASCSGSRGSGQAARGHSLTDRRGAETVYLSFNQPTVRGSLGQVGGVRLSQQASIPESQLKTLSQASFSHRIHRIHPNHAIHAPPPASSTTTFLLLG</sequence>
<dbReference type="AlphaFoldDB" id="A0A2J6TQH3"/>
<gene>
    <name evidence="1" type="ORF">K444DRAFT_607820</name>
</gene>
<accession>A0A2J6TQH3</accession>
<dbReference type="InParanoid" id="A0A2J6TQH3"/>
<dbReference type="Proteomes" id="UP000235371">
    <property type="component" value="Unassembled WGS sequence"/>
</dbReference>
<reference evidence="1 2" key="1">
    <citation type="submission" date="2016-04" db="EMBL/GenBank/DDBJ databases">
        <title>A degradative enzymes factory behind the ericoid mycorrhizal symbiosis.</title>
        <authorList>
            <consortium name="DOE Joint Genome Institute"/>
            <person name="Martino E."/>
            <person name="Morin E."/>
            <person name="Grelet G."/>
            <person name="Kuo A."/>
            <person name="Kohler A."/>
            <person name="Daghino S."/>
            <person name="Barry K."/>
            <person name="Choi C."/>
            <person name="Cichocki N."/>
            <person name="Clum A."/>
            <person name="Copeland A."/>
            <person name="Hainaut M."/>
            <person name="Haridas S."/>
            <person name="Labutti K."/>
            <person name="Lindquist E."/>
            <person name="Lipzen A."/>
            <person name="Khouja H.-R."/>
            <person name="Murat C."/>
            <person name="Ohm R."/>
            <person name="Olson A."/>
            <person name="Spatafora J."/>
            <person name="Veneault-Fourrey C."/>
            <person name="Henrissat B."/>
            <person name="Grigoriev I."/>
            <person name="Martin F."/>
            <person name="Perotto S."/>
        </authorList>
    </citation>
    <scope>NUCLEOTIDE SEQUENCE [LARGE SCALE GENOMIC DNA]</scope>
    <source>
        <strain evidence="1 2">E</strain>
    </source>
</reference>
<organism evidence="1 2">
    <name type="scientific">Hyaloscypha bicolor E</name>
    <dbReference type="NCBI Taxonomy" id="1095630"/>
    <lineage>
        <taxon>Eukaryota</taxon>
        <taxon>Fungi</taxon>
        <taxon>Dikarya</taxon>
        <taxon>Ascomycota</taxon>
        <taxon>Pezizomycotina</taxon>
        <taxon>Leotiomycetes</taxon>
        <taxon>Helotiales</taxon>
        <taxon>Hyaloscyphaceae</taxon>
        <taxon>Hyaloscypha</taxon>
        <taxon>Hyaloscypha bicolor</taxon>
    </lineage>
</organism>
<dbReference type="PROSITE" id="PS51257">
    <property type="entry name" value="PROKAR_LIPOPROTEIN"/>
    <property type="match status" value="1"/>
</dbReference>
<dbReference type="RefSeq" id="XP_024742156.1">
    <property type="nucleotide sequence ID" value="XM_024879242.1"/>
</dbReference>
<name>A0A2J6TQH3_9HELO</name>